<organism evidence="1 2">
    <name type="scientific">Pseudoalteromonas marina</name>
    <dbReference type="NCBI Taxonomy" id="267375"/>
    <lineage>
        <taxon>Bacteria</taxon>
        <taxon>Pseudomonadati</taxon>
        <taxon>Pseudomonadota</taxon>
        <taxon>Gammaproteobacteria</taxon>
        <taxon>Alteromonadales</taxon>
        <taxon>Pseudoalteromonadaceae</taxon>
        <taxon>Pseudoalteromonas</taxon>
    </lineage>
</organism>
<name>A0ABT9FCB8_9GAMM</name>
<proteinExistence type="predicted"/>
<protein>
    <submittedName>
        <fullName evidence="1">Uncharacterized protein</fullName>
    </submittedName>
</protein>
<evidence type="ECO:0000313" key="1">
    <source>
        <dbReference type="EMBL" id="MDP2564427.1"/>
    </source>
</evidence>
<dbReference type="RefSeq" id="WP_305471704.1">
    <property type="nucleotide sequence ID" value="NZ_JAUYVT010000004.1"/>
</dbReference>
<accession>A0ABT9FCB8</accession>
<comment type="caution">
    <text evidence="1">The sequence shown here is derived from an EMBL/GenBank/DDBJ whole genome shotgun (WGS) entry which is preliminary data.</text>
</comment>
<dbReference type="Proteomes" id="UP001177212">
    <property type="component" value="Unassembled WGS sequence"/>
</dbReference>
<evidence type="ECO:0000313" key="2">
    <source>
        <dbReference type="Proteomes" id="UP001177212"/>
    </source>
</evidence>
<sequence>MKGFLSFVGAGLFIVSGMFVYSYLYHVPNFEMQVSHEQSQRVKKNEGLVYYSSHADGVCGGGVAVSSSDAGGFLPDEYNYSCAGGALGSCPSMHIDYENDTTVFVSEIYVSRSDYHFDYIKQCVHKVIALGDLSSSYRSTESEYEDSYDDVMCLFCFNVFK</sequence>
<dbReference type="EMBL" id="JAUYVT010000004">
    <property type="protein sequence ID" value="MDP2564427.1"/>
    <property type="molecule type" value="Genomic_DNA"/>
</dbReference>
<gene>
    <name evidence="1" type="ORF">Q8W34_07255</name>
</gene>
<keyword evidence="2" id="KW-1185">Reference proteome</keyword>
<reference evidence="1" key="1">
    <citation type="submission" date="2023-07" db="EMBL/GenBank/DDBJ databases">
        <title>Genome content predicts the carbon catabolic preferences of heterotrophic bacteria.</title>
        <authorList>
            <person name="Gralka M."/>
        </authorList>
    </citation>
    <scope>NUCLEOTIDE SEQUENCE</scope>
    <source>
        <strain evidence="1">4G09</strain>
    </source>
</reference>